<name>A0A1I8C086_MELHA</name>
<proteinExistence type="predicted"/>
<evidence type="ECO:0000313" key="1">
    <source>
        <dbReference type="Proteomes" id="UP000095281"/>
    </source>
</evidence>
<keyword evidence="1" id="KW-1185">Reference proteome</keyword>
<dbReference type="WBParaSite" id="MhA1_Contig88.frz3.gene26">
    <property type="protein sequence ID" value="MhA1_Contig88.frz3.gene26"/>
    <property type="gene ID" value="MhA1_Contig88.frz3.gene26"/>
</dbReference>
<evidence type="ECO:0000313" key="2">
    <source>
        <dbReference type="WBParaSite" id="MhA1_Contig88.frz3.gene26"/>
    </source>
</evidence>
<organism evidence="1 2">
    <name type="scientific">Meloidogyne hapla</name>
    <name type="common">Root-knot nematode worm</name>
    <dbReference type="NCBI Taxonomy" id="6305"/>
    <lineage>
        <taxon>Eukaryota</taxon>
        <taxon>Metazoa</taxon>
        <taxon>Ecdysozoa</taxon>
        <taxon>Nematoda</taxon>
        <taxon>Chromadorea</taxon>
        <taxon>Rhabditida</taxon>
        <taxon>Tylenchina</taxon>
        <taxon>Tylenchomorpha</taxon>
        <taxon>Tylenchoidea</taxon>
        <taxon>Meloidogynidae</taxon>
        <taxon>Meloidogyninae</taxon>
        <taxon>Meloidogyne</taxon>
    </lineage>
</organism>
<dbReference type="Proteomes" id="UP000095281">
    <property type="component" value="Unplaced"/>
</dbReference>
<accession>A0A1I8C086</accession>
<reference evidence="2" key="1">
    <citation type="submission" date="2016-11" db="UniProtKB">
        <authorList>
            <consortium name="WormBaseParasite"/>
        </authorList>
    </citation>
    <scope>IDENTIFICATION</scope>
</reference>
<protein>
    <submittedName>
        <fullName evidence="2">Fascin domain-containing protein</fullName>
    </submittedName>
</protein>
<dbReference type="AlphaFoldDB" id="A0A1I8C086"/>
<sequence>MDRDMDQTWDKYVKNNSEYWLCFNRCNARGKINEDGNFELTVQHEEYCISAPFDEDANYKINEYGNRIIFEKYLFSKHKNRESWLCFNRCNARGKINVDGNFELTVQHEEYCISAPFDEANFTTPKTNIPVQHDGDY</sequence>